<dbReference type="Gene3D" id="2.40.50.1020">
    <property type="entry name" value="LytTr DNA-binding domain"/>
    <property type="match status" value="1"/>
</dbReference>
<keyword evidence="5" id="KW-1185">Reference proteome</keyword>
<organism evidence="4 5">
    <name type="scientific">Flagellimonas lutaonensis</name>
    <dbReference type="NCBI Taxonomy" id="516051"/>
    <lineage>
        <taxon>Bacteria</taxon>
        <taxon>Pseudomonadati</taxon>
        <taxon>Bacteroidota</taxon>
        <taxon>Flavobacteriia</taxon>
        <taxon>Flavobacteriales</taxon>
        <taxon>Flavobacteriaceae</taxon>
        <taxon>Flagellimonas</taxon>
    </lineage>
</organism>
<name>A0A0D5YWF0_9FLAO</name>
<dbReference type="STRING" id="516051.VC82_2621"/>
<dbReference type="HOGENOM" id="CLU_000445_14_1_10"/>
<dbReference type="Proteomes" id="UP000032726">
    <property type="component" value="Chromosome"/>
</dbReference>
<dbReference type="EMBL" id="CP011071">
    <property type="protein sequence ID" value="AKA36183.1"/>
    <property type="molecule type" value="Genomic_DNA"/>
</dbReference>
<dbReference type="PANTHER" id="PTHR43228:SF6">
    <property type="entry name" value="RESPONSE REGULATOR RECEIVER"/>
    <property type="match status" value="1"/>
</dbReference>
<evidence type="ECO:0000313" key="5">
    <source>
        <dbReference type="Proteomes" id="UP000032726"/>
    </source>
</evidence>
<gene>
    <name evidence="4" type="ORF">VC82_2621</name>
</gene>
<dbReference type="Pfam" id="PF04397">
    <property type="entry name" value="LytTR"/>
    <property type="match status" value="1"/>
</dbReference>
<dbReference type="KEGG" id="mlt:VC82_2621"/>
<feature type="domain" description="Response regulatory" evidence="2">
    <location>
        <begin position="16"/>
        <end position="131"/>
    </location>
</feature>
<dbReference type="SMART" id="SM00850">
    <property type="entry name" value="LytTR"/>
    <property type="match status" value="1"/>
</dbReference>
<evidence type="ECO:0000256" key="1">
    <source>
        <dbReference type="PROSITE-ProRule" id="PRU00169"/>
    </source>
</evidence>
<evidence type="ECO:0000259" key="3">
    <source>
        <dbReference type="PROSITE" id="PS50930"/>
    </source>
</evidence>
<accession>A0A0D5YWF0</accession>
<dbReference type="PROSITE" id="PS50930">
    <property type="entry name" value="HTH_LYTTR"/>
    <property type="match status" value="1"/>
</dbReference>
<dbReference type="SUPFAM" id="SSF52172">
    <property type="entry name" value="CheY-like"/>
    <property type="match status" value="1"/>
</dbReference>
<dbReference type="InterPro" id="IPR001789">
    <property type="entry name" value="Sig_transdc_resp-reg_receiver"/>
</dbReference>
<dbReference type="InterPro" id="IPR011006">
    <property type="entry name" value="CheY-like_superfamily"/>
</dbReference>
<feature type="modified residue" description="4-aspartylphosphate" evidence="1">
    <location>
        <position position="66"/>
    </location>
</feature>
<dbReference type="CDD" id="cd17534">
    <property type="entry name" value="REC_DC-like"/>
    <property type="match status" value="1"/>
</dbReference>
<protein>
    <submittedName>
        <fullName evidence="4">LytTR family transcriptional regulator</fullName>
    </submittedName>
</protein>
<keyword evidence="1" id="KW-0597">Phosphoprotein</keyword>
<dbReference type="PATRIC" id="fig|516051.4.peg.2688"/>
<dbReference type="PANTHER" id="PTHR43228">
    <property type="entry name" value="TWO-COMPONENT RESPONSE REGULATOR"/>
    <property type="match status" value="1"/>
</dbReference>
<feature type="domain" description="HTH LytTR-type" evidence="3">
    <location>
        <begin position="163"/>
        <end position="237"/>
    </location>
</feature>
<dbReference type="AlphaFoldDB" id="A0A0D5YWF0"/>
<dbReference type="PROSITE" id="PS50110">
    <property type="entry name" value="RESPONSE_REGULATORY"/>
    <property type="match status" value="1"/>
</dbReference>
<evidence type="ECO:0000259" key="2">
    <source>
        <dbReference type="PROSITE" id="PS50110"/>
    </source>
</evidence>
<dbReference type="GO" id="GO:0003677">
    <property type="term" value="F:DNA binding"/>
    <property type="evidence" value="ECO:0007669"/>
    <property type="project" value="InterPro"/>
</dbReference>
<proteinExistence type="predicted"/>
<dbReference type="Gene3D" id="3.40.50.2300">
    <property type="match status" value="1"/>
</dbReference>
<dbReference type="InterPro" id="IPR052048">
    <property type="entry name" value="ST_Response_Regulator"/>
</dbReference>
<dbReference type="Pfam" id="PF00072">
    <property type="entry name" value="Response_reg"/>
    <property type="match status" value="1"/>
</dbReference>
<dbReference type="InterPro" id="IPR007492">
    <property type="entry name" value="LytTR_DNA-bd_dom"/>
</dbReference>
<evidence type="ECO:0000313" key="4">
    <source>
        <dbReference type="EMBL" id="AKA36183.1"/>
    </source>
</evidence>
<sequence length="261" mass="29890">MNGNHQNLNDLEHPIKILIVEDNVIIADDMQSMLEEIGYEVVDNVIVYEQAVEVLKNKHVDLVLIDIILASDKTGIDLGKHIREVYNIPFIFVTSNSDRATVENAKTVKPDGYLVKPFEQQDLYTSIEIALSNFNYAKKSGATASQPTSDDSVVSNSVLKDSIFVKKQHLYYRIQFEDIQFIKADNVYLEVNTVDKKFLVRSPLKDYLEKLPRNKFYRAHKSYIVNVDHIDAINSKDIMINNTLIPISKEFKEFIISSMNS</sequence>
<dbReference type="GO" id="GO:0000160">
    <property type="term" value="P:phosphorelay signal transduction system"/>
    <property type="evidence" value="ECO:0007669"/>
    <property type="project" value="InterPro"/>
</dbReference>
<dbReference type="SMART" id="SM00448">
    <property type="entry name" value="REC"/>
    <property type="match status" value="1"/>
</dbReference>
<reference evidence="4 5" key="1">
    <citation type="submission" date="2015-03" db="EMBL/GenBank/DDBJ databases">
        <title>Complete genome sequence of Muricauda lutaonensis CC-HSB-11T, isolated from a coastal hot spring.</title>
        <authorList>
            <person name="Kim K.M."/>
        </authorList>
    </citation>
    <scope>NUCLEOTIDE SEQUENCE [LARGE SCALE GENOMIC DNA]</scope>
    <source>
        <strain evidence="4 5">CC-HSB-11</strain>
    </source>
</reference>